<organism evidence="1 2">
    <name type="scientific">Herbaspirillum rubrisubalbicans</name>
    <dbReference type="NCBI Taxonomy" id="80842"/>
    <lineage>
        <taxon>Bacteria</taxon>
        <taxon>Pseudomonadati</taxon>
        <taxon>Pseudomonadota</taxon>
        <taxon>Betaproteobacteria</taxon>
        <taxon>Burkholderiales</taxon>
        <taxon>Oxalobacteraceae</taxon>
        <taxon>Herbaspirillum</taxon>
    </lineage>
</organism>
<evidence type="ECO:0000313" key="1">
    <source>
        <dbReference type="EMBL" id="AYR26583.1"/>
    </source>
</evidence>
<evidence type="ECO:0000313" key="2">
    <source>
        <dbReference type="Proteomes" id="UP000269199"/>
    </source>
</evidence>
<reference evidence="1 2" key="1">
    <citation type="submission" date="2017-11" db="EMBL/GenBank/DDBJ databases">
        <title>Complete genome sequence of Herbaspirillum rubrisubalbicans DSM 11543.</title>
        <authorList>
            <person name="Chen M."/>
            <person name="An Q."/>
        </authorList>
    </citation>
    <scope>NUCLEOTIDE SEQUENCE [LARGE SCALE GENOMIC DNA]</scope>
    <source>
        <strain evidence="1 2">DSM 11543</strain>
    </source>
</reference>
<dbReference type="InterPro" id="IPR038573">
    <property type="entry name" value="BrnT_sf"/>
</dbReference>
<dbReference type="Proteomes" id="UP000269199">
    <property type="component" value="Chromosome"/>
</dbReference>
<dbReference type="InterPro" id="IPR007460">
    <property type="entry name" value="BrnT_toxin"/>
</dbReference>
<sequence length="88" mass="10244">MDIVFDPAKDAANLAKHGVSLALAAKMDWEDALIRTDDRHDYKEQREIAIAFIGMRLHVAVYVIRADQRRMISLRKVNQREFQLYAEN</sequence>
<dbReference type="EMBL" id="CP024996">
    <property type="protein sequence ID" value="AYR26583.1"/>
    <property type="molecule type" value="Genomic_DNA"/>
</dbReference>
<protein>
    <submittedName>
        <fullName evidence="1">BrnT family toxin</fullName>
    </submittedName>
</protein>
<proteinExistence type="predicted"/>
<accession>A0AAD0UBV3</accession>
<dbReference type="Pfam" id="PF04365">
    <property type="entry name" value="BrnT_toxin"/>
    <property type="match status" value="1"/>
</dbReference>
<gene>
    <name evidence="1" type="ORF">RC54_23405</name>
</gene>
<dbReference type="RefSeq" id="WP_061788516.1">
    <property type="nucleotide sequence ID" value="NZ_CP024996.1"/>
</dbReference>
<name>A0AAD0UBV3_9BURK</name>
<dbReference type="AlphaFoldDB" id="A0AAD0UBV3"/>
<dbReference type="Gene3D" id="3.10.450.530">
    <property type="entry name" value="Ribonuclease toxin, BrnT, of type II toxin-antitoxin system"/>
    <property type="match status" value="1"/>
</dbReference>